<dbReference type="InterPro" id="IPR001387">
    <property type="entry name" value="Cro/C1-type_HTH"/>
</dbReference>
<protein>
    <submittedName>
        <fullName evidence="4">Helix-turn-helix protein</fullName>
    </submittedName>
</protein>
<keyword evidence="1" id="KW-0175">Coiled coil</keyword>
<dbReference type="SUPFAM" id="SSF47413">
    <property type="entry name" value="lambda repressor-like DNA-binding domains"/>
    <property type="match status" value="1"/>
</dbReference>
<dbReference type="InterPro" id="IPR010982">
    <property type="entry name" value="Lambda_DNA-bd_dom_sf"/>
</dbReference>
<evidence type="ECO:0000256" key="2">
    <source>
        <dbReference type="SAM" id="MobiDB-lite"/>
    </source>
</evidence>
<sequence length="120" mass="13653">MDFYSLSDKAIEKELGDRLKALRLRKNKTQQELADATTLSLNSIKALESGRSKLSTLIAVLRELDALDQLDNFIPEITISPMQLAKNKGIVRQRASGERLNKKPKQDKKSKQDKESEPEW</sequence>
<dbReference type="Pfam" id="PF13560">
    <property type="entry name" value="HTH_31"/>
    <property type="match status" value="1"/>
</dbReference>
<keyword evidence="5" id="KW-1185">Reference proteome</keyword>
<comment type="caution">
    <text evidence="4">The sequence shown here is derived from an EMBL/GenBank/DDBJ whole genome shotgun (WGS) entry which is preliminary data.</text>
</comment>
<dbReference type="Proteomes" id="UP000294887">
    <property type="component" value="Unassembled WGS sequence"/>
</dbReference>
<evidence type="ECO:0000313" key="5">
    <source>
        <dbReference type="Proteomes" id="UP000294887"/>
    </source>
</evidence>
<dbReference type="RefSeq" id="WP_131906553.1">
    <property type="nucleotide sequence ID" value="NZ_BAAAFU010000006.1"/>
</dbReference>
<dbReference type="PROSITE" id="PS50943">
    <property type="entry name" value="HTH_CROC1"/>
    <property type="match status" value="1"/>
</dbReference>
<evidence type="ECO:0000256" key="1">
    <source>
        <dbReference type="SAM" id="Coils"/>
    </source>
</evidence>
<reference evidence="4 5" key="1">
    <citation type="submission" date="2019-03" db="EMBL/GenBank/DDBJ databases">
        <title>Genomic Encyclopedia of Type Strains, Phase IV (KMG-IV): sequencing the most valuable type-strain genomes for metagenomic binning, comparative biology and taxonomic classification.</title>
        <authorList>
            <person name="Goeker M."/>
        </authorList>
    </citation>
    <scope>NUCLEOTIDE SEQUENCE [LARGE SCALE GENOMIC DNA]</scope>
    <source>
        <strain evidence="4 5">DSM 24830</strain>
    </source>
</reference>
<name>A0A4R1EVR4_9GAMM</name>
<proteinExistence type="predicted"/>
<dbReference type="SMART" id="SM00530">
    <property type="entry name" value="HTH_XRE"/>
    <property type="match status" value="1"/>
</dbReference>
<gene>
    <name evidence="4" type="ORF">EV695_2781</name>
</gene>
<feature type="coiled-coil region" evidence="1">
    <location>
        <begin position="12"/>
        <end position="39"/>
    </location>
</feature>
<evidence type="ECO:0000313" key="4">
    <source>
        <dbReference type="EMBL" id="TCJ84820.1"/>
    </source>
</evidence>
<feature type="domain" description="HTH cro/C1-type" evidence="3">
    <location>
        <begin position="19"/>
        <end position="70"/>
    </location>
</feature>
<accession>A0A4R1EVR4</accession>
<organism evidence="4 5">
    <name type="scientific">Cocleimonas flava</name>
    <dbReference type="NCBI Taxonomy" id="634765"/>
    <lineage>
        <taxon>Bacteria</taxon>
        <taxon>Pseudomonadati</taxon>
        <taxon>Pseudomonadota</taxon>
        <taxon>Gammaproteobacteria</taxon>
        <taxon>Thiotrichales</taxon>
        <taxon>Thiotrichaceae</taxon>
        <taxon>Cocleimonas</taxon>
    </lineage>
</organism>
<dbReference type="CDD" id="cd00093">
    <property type="entry name" value="HTH_XRE"/>
    <property type="match status" value="1"/>
</dbReference>
<dbReference type="OrthoDB" id="5593110at2"/>
<feature type="region of interest" description="Disordered" evidence="2">
    <location>
        <begin position="88"/>
        <end position="120"/>
    </location>
</feature>
<dbReference type="GO" id="GO:0003677">
    <property type="term" value="F:DNA binding"/>
    <property type="evidence" value="ECO:0007669"/>
    <property type="project" value="InterPro"/>
</dbReference>
<evidence type="ECO:0000259" key="3">
    <source>
        <dbReference type="PROSITE" id="PS50943"/>
    </source>
</evidence>
<dbReference type="AlphaFoldDB" id="A0A4R1EVR4"/>
<dbReference type="Gene3D" id="1.10.260.40">
    <property type="entry name" value="lambda repressor-like DNA-binding domains"/>
    <property type="match status" value="1"/>
</dbReference>
<feature type="compositionally biased region" description="Basic and acidic residues" evidence="2">
    <location>
        <begin position="107"/>
        <end position="120"/>
    </location>
</feature>
<dbReference type="EMBL" id="SMFQ01000004">
    <property type="protein sequence ID" value="TCJ84820.1"/>
    <property type="molecule type" value="Genomic_DNA"/>
</dbReference>